<feature type="transmembrane region" description="Helical" evidence="1">
    <location>
        <begin position="140"/>
        <end position="157"/>
    </location>
</feature>
<keyword evidence="3" id="KW-1185">Reference proteome</keyword>
<comment type="caution">
    <text evidence="2">The sequence shown here is derived from an EMBL/GenBank/DDBJ whole genome shotgun (WGS) entry which is preliminary data.</text>
</comment>
<keyword evidence="1" id="KW-0812">Transmembrane</keyword>
<dbReference type="Proteomes" id="UP000541352">
    <property type="component" value="Unassembled WGS sequence"/>
</dbReference>
<dbReference type="RefSeq" id="WP_183977876.1">
    <property type="nucleotide sequence ID" value="NZ_JACIBY010000012.1"/>
</dbReference>
<accession>A0A7W6ESR1</accession>
<evidence type="ECO:0000256" key="1">
    <source>
        <dbReference type="SAM" id="Phobius"/>
    </source>
</evidence>
<proteinExistence type="predicted"/>
<keyword evidence="1" id="KW-1133">Transmembrane helix</keyword>
<gene>
    <name evidence="2" type="ORF">FHS57_004741</name>
</gene>
<evidence type="ECO:0000313" key="3">
    <source>
        <dbReference type="Proteomes" id="UP000541352"/>
    </source>
</evidence>
<reference evidence="2 3" key="1">
    <citation type="submission" date="2020-08" db="EMBL/GenBank/DDBJ databases">
        <title>Genomic Encyclopedia of Type Strains, Phase IV (KMG-IV): sequencing the most valuable type-strain genomes for metagenomic binning, comparative biology and taxonomic classification.</title>
        <authorList>
            <person name="Goeker M."/>
        </authorList>
    </citation>
    <scope>NUCLEOTIDE SEQUENCE [LARGE SCALE GENOMIC DNA]</scope>
    <source>
        <strain evidence="2 3">DSM 17976</strain>
    </source>
</reference>
<feature type="transmembrane region" description="Helical" evidence="1">
    <location>
        <begin position="67"/>
        <end position="90"/>
    </location>
</feature>
<keyword evidence="1" id="KW-0472">Membrane</keyword>
<sequence length="177" mass="20798">MAQTNEPEKIRLEDKQEEYLKLEVGKLNNEVGKLLDEANSREKYSITIITGVAGWVLANIRDEEFQLLIAISFIPFISTLVYGISVLFIYDNIKWIGEYLLKIENYYLENPSELDGKGWGWEKYYNFKNSNKRFVKTTKFLWVLQIVLCLTLFVVVYKKDSIFPKKSELQQTKCCKK</sequence>
<name>A0A7W6ESR1_9BACT</name>
<dbReference type="AlphaFoldDB" id="A0A7W6ESR1"/>
<organism evidence="2 3">
    <name type="scientific">Runella defluvii</name>
    <dbReference type="NCBI Taxonomy" id="370973"/>
    <lineage>
        <taxon>Bacteria</taxon>
        <taxon>Pseudomonadati</taxon>
        <taxon>Bacteroidota</taxon>
        <taxon>Cytophagia</taxon>
        <taxon>Cytophagales</taxon>
        <taxon>Spirosomataceae</taxon>
        <taxon>Runella</taxon>
    </lineage>
</organism>
<protein>
    <submittedName>
        <fullName evidence="2">Uncharacterized protein</fullName>
    </submittedName>
</protein>
<dbReference type="EMBL" id="JACIBY010000012">
    <property type="protein sequence ID" value="MBB3840721.1"/>
    <property type="molecule type" value="Genomic_DNA"/>
</dbReference>
<evidence type="ECO:0000313" key="2">
    <source>
        <dbReference type="EMBL" id="MBB3840721.1"/>
    </source>
</evidence>